<dbReference type="InterPro" id="IPR011990">
    <property type="entry name" value="TPR-like_helical_dom_sf"/>
</dbReference>
<evidence type="ECO:0000313" key="11">
    <source>
        <dbReference type="Proteomes" id="UP001432222"/>
    </source>
</evidence>
<dbReference type="InterPro" id="IPR001867">
    <property type="entry name" value="OmpR/PhoB-type_DNA-bd"/>
</dbReference>
<dbReference type="SUPFAM" id="SSF48452">
    <property type="entry name" value="TPR-like"/>
    <property type="match status" value="3"/>
</dbReference>
<dbReference type="PROSITE" id="PS50005">
    <property type="entry name" value="TPR"/>
    <property type="match status" value="1"/>
</dbReference>
<dbReference type="PROSITE" id="PS51755">
    <property type="entry name" value="OMPR_PHOB"/>
    <property type="match status" value="1"/>
</dbReference>
<dbReference type="SUPFAM" id="SSF52540">
    <property type="entry name" value="P-loop containing nucleoside triphosphate hydrolases"/>
    <property type="match status" value="1"/>
</dbReference>
<dbReference type="SMART" id="SM01043">
    <property type="entry name" value="BTAD"/>
    <property type="match status" value="1"/>
</dbReference>
<evidence type="ECO:0000256" key="7">
    <source>
        <dbReference type="PROSITE-ProRule" id="PRU01091"/>
    </source>
</evidence>
<protein>
    <submittedName>
        <fullName evidence="10">Tetratricopeptide repeat protein</fullName>
    </submittedName>
</protein>
<dbReference type="InterPro" id="IPR051677">
    <property type="entry name" value="AfsR-DnrI-RedD_regulator"/>
</dbReference>
<dbReference type="PANTHER" id="PTHR35807">
    <property type="entry name" value="TRANSCRIPTIONAL REGULATOR REDD-RELATED"/>
    <property type="match status" value="1"/>
</dbReference>
<dbReference type="SUPFAM" id="SSF46894">
    <property type="entry name" value="C-terminal effector domain of the bipartite response regulators"/>
    <property type="match status" value="1"/>
</dbReference>
<dbReference type="Pfam" id="PF00486">
    <property type="entry name" value="Trans_reg_C"/>
    <property type="match status" value="1"/>
</dbReference>
<comment type="similarity">
    <text evidence="1">Belongs to the AfsR/DnrI/RedD regulatory family.</text>
</comment>
<sequence length="982" mass="105492">MEFRILGALEVRAPDSTVLAVGGRRQQALLAFLVAHPDRIVSVPRLVDAIWDESPPATADRQVRNMVGLLRRLLGGGPGRVSPIRTDGPGYLFGGPEVRIDVQQFTALVDAAAQPGADRAARLREALALWRGPALDGLPGRALSAVAAGLEERRMTVLERLYEAESAAGRDELAITELTELVVAFPLRDGLLRHLLTALARCGRHVEGLAAYRRYADRLAEELGLDPSPRLRALQGELLGVADGERFEAGLAEPPARVPVSAPPPPYPRPAQLPWDLPFFIGRTAQLAAMDRYLAGTVTPGTDGPGIGTPGTDGPHRTSVLVITGIPGGGKSTLAVRWSHRAREQFPDGQLFADLHGWSPAGPQDPHAVLGAFLRALGVPAEDVPGRLDEAAALYRTTLAGRRVLIVLDNALDAEQVRPLLPGTGGCAVVVTSRDRLTGLVVREGAERIELVDFSPAEGRALVHRVLGAERVAAHEHAVTRLLDACGHLPLAVGLAVARLRDRPHHDLTGLAAELAAEGTRLDVLDADGDGPSARLRAVFALSYRALDEPAARLFRLLAVSPAVDLSAPVAEVVGGQDAAECARVLRRLANSHLLTEHAAGRYRFHDLVRLFAAERGAHQESERSRDRARDRWYAWCLHQSAAATGPLLAPRRPRVPLPPPPEGLRTTPFGGPEEALRWYDGQRANLLATVGHAFEHRNDEVAWQLPALVWPYLHRSGRHAERLALGRTALAAARRLGDPLATGRSLNDQGHAWSAVGDLPRALRHYEQALDQVRTAGAPAVEGQVLANLGAFRFFSGDYAEAADHFEAALRLLPADGPDADDWTVRLCEVSLAAVHAFLGRFEAARARAERLLAPELGLHDGILGCSLRNVLGLAHYAAGRPAEALRHFARSLAVSRRVTGFPDQEANSLAGLAAAQQALGRPAAARRSWTAALDLYRQLPAHYRAPVTLLTNLGFIPPDTDPDTDTDADAATPTPTLPNR</sequence>
<dbReference type="Pfam" id="PF03704">
    <property type="entry name" value="BTAD"/>
    <property type="match status" value="1"/>
</dbReference>
<evidence type="ECO:0000256" key="3">
    <source>
        <dbReference type="ARBA" id="ARBA00023015"/>
    </source>
</evidence>
<dbReference type="SMART" id="SM00028">
    <property type="entry name" value="TPR"/>
    <property type="match status" value="4"/>
</dbReference>
<keyword evidence="5" id="KW-0804">Transcription</keyword>
<dbReference type="Proteomes" id="UP001432222">
    <property type="component" value="Chromosome"/>
</dbReference>
<evidence type="ECO:0000256" key="1">
    <source>
        <dbReference type="ARBA" id="ARBA00005820"/>
    </source>
</evidence>
<evidence type="ECO:0000313" key="10">
    <source>
        <dbReference type="EMBL" id="WUQ88325.1"/>
    </source>
</evidence>
<dbReference type="Gene3D" id="3.40.50.300">
    <property type="entry name" value="P-loop containing nucleotide triphosphate hydrolases"/>
    <property type="match status" value="1"/>
</dbReference>
<keyword evidence="4 7" id="KW-0238">DNA-binding</keyword>
<gene>
    <name evidence="10" type="ORF">OHA16_38240</name>
</gene>
<dbReference type="InterPro" id="IPR005158">
    <property type="entry name" value="BTAD"/>
</dbReference>
<evidence type="ECO:0000259" key="9">
    <source>
        <dbReference type="PROSITE" id="PS51755"/>
    </source>
</evidence>
<evidence type="ECO:0000256" key="4">
    <source>
        <dbReference type="ARBA" id="ARBA00023125"/>
    </source>
</evidence>
<feature type="repeat" description="TPR" evidence="6">
    <location>
        <begin position="784"/>
        <end position="817"/>
    </location>
</feature>
<dbReference type="InterPro" id="IPR036388">
    <property type="entry name" value="WH-like_DNA-bd_sf"/>
</dbReference>
<dbReference type="PRINTS" id="PR00364">
    <property type="entry name" value="DISEASERSIST"/>
</dbReference>
<proteinExistence type="inferred from homology"/>
<name>A0ABZ1UBS7_9ACTN</name>
<dbReference type="Gene3D" id="1.10.10.10">
    <property type="entry name" value="Winged helix-like DNA-binding domain superfamily/Winged helix DNA-binding domain"/>
    <property type="match status" value="1"/>
</dbReference>
<dbReference type="Gene3D" id="1.25.40.10">
    <property type="entry name" value="Tetratricopeptide repeat domain"/>
    <property type="match status" value="2"/>
</dbReference>
<keyword evidence="3" id="KW-0805">Transcription regulation</keyword>
<dbReference type="CDD" id="cd15831">
    <property type="entry name" value="BTAD"/>
    <property type="match status" value="1"/>
</dbReference>
<feature type="domain" description="OmpR/PhoB-type" evidence="9">
    <location>
        <begin position="1"/>
        <end position="95"/>
    </location>
</feature>
<feature type="DNA-binding region" description="OmpR/PhoB-type" evidence="7">
    <location>
        <begin position="1"/>
        <end position="95"/>
    </location>
</feature>
<evidence type="ECO:0000256" key="6">
    <source>
        <dbReference type="PROSITE-ProRule" id="PRU00339"/>
    </source>
</evidence>
<dbReference type="RefSeq" id="WP_328958873.1">
    <property type="nucleotide sequence ID" value="NZ_CP108110.1"/>
</dbReference>
<keyword evidence="6" id="KW-0802">TPR repeat</keyword>
<evidence type="ECO:0000256" key="5">
    <source>
        <dbReference type="ARBA" id="ARBA00023163"/>
    </source>
</evidence>
<dbReference type="InterPro" id="IPR027417">
    <property type="entry name" value="P-loop_NTPase"/>
</dbReference>
<dbReference type="InterPro" id="IPR019734">
    <property type="entry name" value="TPR_rpt"/>
</dbReference>
<evidence type="ECO:0000256" key="2">
    <source>
        <dbReference type="ARBA" id="ARBA00023012"/>
    </source>
</evidence>
<dbReference type="SMART" id="SM00862">
    <property type="entry name" value="Trans_reg_C"/>
    <property type="match status" value="1"/>
</dbReference>
<dbReference type="Pfam" id="PF13424">
    <property type="entry name" value="TPR_12"/>
    <property type="match status" value="1"/>
</dbReference>
<dbReference type="InterPro" id="IPR016032">
    <property type="entry name" value="Sig_transdc_resp-reg_C-effctor"/>
</dbReference>
<keyword evidence="11" id="KW-1185">Reference proteome</keyword>
<reference evidence="10" key="1">
    <citation type="submission" date="2022-10" db="EMBL/GenBank/DDBJ databases">
        <title>The complete genomes of actinobacterial strains from the NBC collection.</title>
        <authorList>
            <person name="Joergensen T.S."/>
            <person name="Alvarez Arevalo M."/>
            <person name="Sterndorff E.B."/>
            <person name="Faurdal D."/>
            <person name="Vuksanovic O."/>
            <person name="Mourched A.-S."/>
            <person name="Charusanti P."/>
            <person name="Shaw S."/>
            <person name="Blin K."/>
            <person name="Weber T."/>
        </authorList>
    </citation>
    <scope>NUCLEOTIDE SEQUENCE</scope>
    <source>
        <strain evidence="10">NBC_00222</strain>
    </source>
</reference>
<accession>A0ABZ1UBS7</accession>
<evidence type="ECO:0000256" key="8">
    <source>
        <dbReference type="SAM" id="MobiDB-lite"/>
    </source>
</evidence>
<dbReference type="EMBL" id="CP108110">
    <property type="protein sequence ID" value="WUQ88325.1"/>
    <property type="molecule type" value="Genomic_DNA"/>
</dbReference>
<dbReference type="PANTHER" id="PTHR35807:SF1">
    <property type="entry name" value="TRANSCRIPTIONAL REGULATOR REDD"/>
    <property type="match status" value="1"/>
</dbReference>
<keyword evidence="2" id="KW-0902">Two-component regulatory system</keyword>
<organism evidence="10 11">
    <name type="scientific">Kitasatospora purpeofusca</name>
    <dbReference type="NCBI Taxonomy" id="67352"/>
    <lineage>
        <taxon>Bacteria</taxon>
        <taxon>Bacillati</taxon>
        <taxon>Actinomycetota</taxon>
        <taxon>Actinomycetes</taxon>
        <taxon>Kitasatosporales</taxon>
        <taxon>Streptomycetaceae</taxon>
        <taxon>Kitasatospora</taxon>
    </lineage>
</organism>
<feature type="region of interest" description="Disordered" evidence="8">
    <location>
        <begin position="960"/>
        <end position="982"/>
    </location>
</feature>